<feature type="transmembrane region" description="Helical" evidence="2">
    <location>
        <begin position="33"/>
        <end position="53"/>
    </location>
</feature>
<evidence type="ECO:0000256" key="2">
    <source>
        <dbReference type="SAM" id="Phobius"/>
    </source>
</evidence>
<dbReference type="Proteomes" id="UP001165561">
    <property type="component" value="Unassembled WGS sequence"/>
</dbReference>
<sequence>MGTRWRRRAAREPEVQSITSARRALGEDVHDRTVRYLISMGVRTLCLILAAFTPPPWRWLFVAAAVLLPYVAVVLANAGRERVEQPQTALGLPVLEAQSAPTRRPTYDPETEYLR</sequence>
<accession>A0ABT5TZ92</accession>
<reference evidence="3" key="1">
    <citation type="submission" date="2023-02" db="EMBL/GenBank/DDBJ databases">
        <title>Georgenia sp.10Sc9-8, isolated from a soil sample collected from the Taklamakan desert.</title>
        <authorList>
            <person name="Liu S."/>
        </authorList>
    </citation>
    <scope>NUCLEOTIDE SEQUENCE</scope>
    <source>
        <strain evidence="3">10Sc9-8</strain>
    </source>
</reference>
<evidence type="ECO:0000256" key="1">
    <source>
        <dbReference type="SAM" id="MobiDB-lite"/>
    </source>
</evidence>
<feature type="transmembrane region" description="Helical" evidence="2">
    <location>
        <begin position="59"/>
        <end position="78"/>
    </location>
</feature>
<comment type="caution">
    <text evidence="3">The sequence shown here is derived from an EMBL/GenBank/DDBJ whole genome shotgun (WGS) entry which is preliminary data.</text>
</comment>
<dbReference type="Pfam" id="PF11298">
    <property type="entry name" value="DUF3099"/>
    <property type="match status" value="1"/>
</dbReference>
<keyword evidence="2" id="KW-1133">Transmembrane helix</keyword>
<dbReference type="EMBL" id="JARACI010001083">
    <property type="protein sequence ID" value="MDD9207314.1"/>
    <property type="molecule type" value="Genomic_DNA"/>
</dbReference>
<keyword evidence="2" id="KW-0472">Membrane</keyword>
<evidence type="ECO:0000313" key="3">
    <source>
        <dbReference type="EMBL" id="MDD9207314.1"/>
    </source>
</evidence>
<keyword evidence="4" id="KW-1185">Reference proteome</keyword>
<organism evidence="3 4">
    <name type="scientific">Georgenia halotolerans</name>
    <dbReference type="NCBI Taxonomy" id="3028317"/>
    <lineage>
        <taxon>Bacteria</taxon>
        <taxon>Bacillati</taxon>
        <taxon>Actinomycetota</taxon>
        <taxon>Actinomycetes</taxon>
        <taxon>Micrococcales</taxon>
        <taxon>Bogoriellaceae</taxon>
        <taxon>Georgenia</taxon>
    </lineage>
</organism>
<name>A0ABT5TZ92_9MICO</name>
<proteinExistence type="predicted"/>
<protein>
    <submittedName>
        <fullName evidence="3">DUF3099 domain-containing protein</fullName>
    </submittedName>
</protein>
<keyword evidence="2" id="KW-0812">Transmembrane</keyword>
<gene>
    <name evidence="3" type="ORF">PU560_12675</name>
</gene>
<feature type="region of interest" description="Disordered" evidence="1">
    <location>
        <begin position="94"/>
        <end position="115"/>
    </location>
</feature>
<evidence type="ECO:0000313" key="4">
    <source>
        <dbReference type="Proteomes" id="UP001165561"/>
    </source>
</evidence>
<dbReference type="InterPro" id="IPR021449">
    <property type="entry name" value="DUF3099"/>
</dbReference>